<evidence type="ECO:0000313" key="5">
    <source>
        <dbReference type="EMBL" id="CAA0810552.1"/>
    </source>
</evidence>
<dbReference type="AlphaFoldDB" id="A0A9N7R1L8"/>
<dbReference type="PROSITE" id="PS00626">
    <property type="entry name" value="RCC1_2"/>
    <property type="match status" value="1"/>
</dbReference>
<dbReference type="InterPro" id="IPR009091">
    <property type="entry name" value="RCC1/BLIP-II"/>
</dbReference>
<dbReference type="SUPFAM" id="SSF50985">
    <property type="entry name" value="RCC1/BLIP-II"/>
    <property type="match status" value="1"/>
</dbReference>
<feature type="repeat" description="RCC1" evidence="2">
    <location>
        <begin position="236"/>
        <end position="290"/>
    </location>
</feature>
<dbReference type="Proteomes" id="UP001153555">
    <property type="component" value="Unassembled WGS sequence"/>
</dbReference>
<feature type="repeat" description="RCC1" evidence="2">
    <location>
        <begin position="299"/>
        <end position="351"/>
    </location>
</feature>
<dbReference type="Pfam" id="PF25390">
    <property type="entry name" value="WD40_RLD"/>
    <property type="match status" value="1"/>
</dbReference>
<evidence type="ECO:0000256" key="3">
    <source>
        <dbReference type="SAM" id="MobiDB-lite"/>
    </source>
</evidence>
<evidence type="ECO:0000256" key="1">
    <source>
        <dbReference type="ARBA" id="ARBA00022737"/>
    </source>
</evidence>
<keyword evidence="6" id="KW-1185">Reference proteome</keyword>
<dbReference type="EMBL" id="CACSLK010006441">
    <property type="protein sequence ID" value="CAA0810552.1"/>
    <property type="molecule type" value="Genomic_DNA"/>
</dbReference>
<feature type="domain" description="RCC1-like" evidence="4">
    <location>
        <begin position="72"/>
        <end position="437"/>
    </location>
</feature>
<comment type="caution">
    <text evidence="5">The sequence shown here is derived from an EMBL/GenBank/DDBJ whole genome shotgun (WGS) entry which is preliminary data.</text>
</comment>
<gene>
    <name evidence="5" type="ORF">SHERM_12101</name>
</gene>
<evidence type="ECO:0000259" key="4">
    <source>
        <dbReference type="Pfam" id="PF25390"/>
    </source>
</evidence>
<dbReference type="InterPro" id="IPR058923">
    <property type="entry name" value="RCC1-like_dom"/>
</dbReference>
<dbReference type="Gene3D" id="1.25.40.10">
    <property type="entry name" value="Tetratricopeptide repeat domain"/>
    <property type="match status" value="1"/>
</dbReference>
<dbReference type="InterPro" id="IPR051210">
    <property type="entry name" value="Ub_ligase/GEF_domain"/>
</dbReference>
<sequence>MCRAKDFVEGVVRTAGDEFKAKMTTFNGVIEILDFNESVLLGKRNVRSAGLRFGGKPAFSCSSQGSDDEREDTLKIIGIAAGAYHSLALTDDGKVWGWGYNILLLHYDVDGQIDGTGKNCLAPELLNGFSASESPDSSTQDDDSKSGKPLKISSVEAGGMMSLAIDELGSLWIWGNCPNPSQAHESPEITFSLVSTGSPLPVSNFHGHTVVKVACGNEHVIALVTAGETYMGSRDLICYSWGCNTHGQLGLGDKVSRSSPKIIEKFNLDSPWEVYDMACGAAHTAVLAKRKSPNEIVESFCWTFGLGDNGQLGHGTTQGSDSPEIVKGLPSGVFLVSVGCGLFHTSVVSSSGEVWSWGMEKGLGLCPDATFTGTDAGDALLPLLLPSRFWEPSRVACGGAHTVLVTDMGYRIWSWGRGLSGALGSGRTDDSYSPAPVLWPPISDDDIGNGQNANKGPEGGVEIERAKILESRLSAVERYACVLHGLIFGRPLEVDEIPISVLESGAFDIAKEWERMVDSLDQRGLVRLEMFYRDMRASVKDKLLKRRVLEMTCELDVPGLSDGPPVFDEEPEEVVANLAGDVEMALVPRRLCLTHRASTLDYGLFVTDSLVDLYYKCGNIDSTVMAFRVSPYRNIVYWISLLSGFVHNGKHAEALALFSFIVDTVDEVTLANLLATCKVSGNLHQRKSIHARVIHGYSQSNNLVVNSLFDAYFTCHAETTLAFVEENNFSNLAKTLPGDIGQWQPGGSLKIVDRNKNSFQHSQVEYVAVDNFEDVYGLVSDIVSIWVYGNSFEVFLVVINPPKHAMEQRAAQTFFVANINPNTQEVEQWATQISVTGDFNALCEIANVRKYFIELTRIAKDKKLKEFMLDDMQIVVNA</sequence>
<dbReference type="InterPro" id="IPR011990">
    <property type="entry name" value="TPR-like_helical_dom_sf"/>
</dbReference>
<protein>
    <submittedName>
        <fullName evidence="5">Regulator of chromosome condensation (RCC1) family protein</fullName>
    </submittedName>
</protein>
<feature type="repeat" description="RCC1" evidence="2">
    <location>
        <begin position="169"/>
        <end position="226"/>
    </location>
</feature>
<dbReference type="InterPro" id="IPR000408">
    <property type="entry name" value="Reg_chr_condens"/>
</dbReference>
<dbReference type="Gene3D" id="2.130.10.30">
    <property type="entry name" value="Regulator of chromosome condensation 1/beta-lactamase-inhibitor protein II"/>
    <property type="match status" value="2"/>
</dbReference>
<dbReference type="PANTHER" id="PTHR22870">
    <property type="entry name" value="REGULATOR OF CHROMOSOME CONDENSATION"/>
    <property type="match status" value="1"/>
</dbReference>
<dbReference type="PRINTS" id="PR00633">
    <property type="entry name" value="RCCNDNSATION"/>
</dbReference>
<dbReference type="OrthoDB" id="5981550at2759"/>
<organism evidence="5 6">
    <name type="scientific">Striga hermonthica</name>
    <name type="common">Purple witchweed</name>
    <name type="synonym">Buchnera hermonthica</name>
    <dbReference type="NCBI Taxonomy" id="68872"/>
    <lineage>
        <taxon>Eukaryota</taxon>
        <taxon>Viridiplantae</taxon>
        <taxon>Streptophyta</taxon>
        <taxon>Embryophyta</taxon>
        <taxon>Tracheophyta</taxon>
        <taxon>Spermatophyta</taxon>
        <taxon>Magnoliopsida</taxon>
        <taxon>eudicotyledons</taxon>
        <taxon>Gunneridae</taxon>
        <taxon>Pentapetalae</taxon>
        <taxon>asterids</taxon>
        <taxon>lamiids</taxon>
        <taxon>Lamiales</taxon>
        <taxon>Orobanchaceae</taxon>
        <taxon>Buchnereae</taxon>
        <taxon>Striga</taxon>
    </lineage>
</organism>
<feature type="region of interest" description="Disordered" evidence="3">
    <location>
        <begin position="131"/>
        <end position="151"/>
    </location>
</feature>
<accession>A0A9N7R1L8</accession>
<proteinExistence type="predicted"/>
<dbReference type="PANTHER" id="PTHR22870:SF155">
    <property type="entry name" value="E3 UBIQUITIN-PROTEIN LIGASE HERC1-RELATED"/>
    <property type="match status" value="1"/>
</dbReference>
<dbReference type="PROSITE" id="PS50012">
    <property type="entry name" value="RCC1_3"/>
    <property type="match status" value="4"/>
</dbReference>
<keyword evidence="1" id="KW-0677">Repeat</keyword>
<reference evidence="5" key="1">
    <citation type="submission" date="2019-12" db="EMBL/GenBank/DDBJ databases">
        <authorList>
            <person name="Scholes J."/>
        </authorList>
    </citation>
    <scope>NUCLEOTIDE SEQUENCE</scope>
</reference>
<name>A0A9N7R1L8_STRHE</name>
<evidence type="ECO:0000313" key="6">
    <source>
        <dbReference type="Proteomes" id="UP001153555"/>
    </source>
</evidence>
<feature type="repeat" description="RCC1" evidence="2">
    <location>
        <begin position="352"/>
        <end position="408"/>
    </location>
</feature>
<evidence type="ECO:0000256" key="2">
    <source>
        <dbReference type="PROSITE-ProRule" id="PRU00235"/>
    </source>
</evidence>